<evidence type="ECO:0000256" key="1">
    <source>
        <dbReference type="SAM" id="MobiDB-lite"/>
    </source>
</evidence>
<protein>
    <submittedName>
        <fullName evidence="3">Uncharacterized protein</fullName>
    </submittedName>
</protein>
<reference evidence="3 4" key="1">
    <citation type="submission" date="2016-10" db="EMBL/GenBank/DDBJ databases">
        <authorList>
            <person name="de Groot N.N."/>
        </authorList>
    </citation>
    <scope>NUCLEOTIDE SEQUENCE [LARGE SCALE GENOMIC DNA]</scope>
    <source>
        <strain evidence="3 4">DSM 22489</strain>
    </source>
</reference>
<organism evidence="3 4">
    <name type="scientific">Bryocella elongata</name>
    <dbReference type="NCBI Taxonomy" id="863522"/>
    <lineage>
        <taxon>Bacteria</taxon>
        <taxon>Pseudomonadati</taxon>
        <taxon>Acidobacteriota</taxon>
        <taxon>Terriglobia</taxon>
        <taxon>Terriglobales</taxon>
        <taxon>Acidobacteriaceae</taxon>
        <taxon>Bryocella</taxon>
    </lineage>
</organism>
<evidence type="ECO:0000256" key="2">
    <source>
        <dbReference type="SAM" id="Phobius"/>
    </source>
</evidence>
<dbReference type="AlphaFoldDB" id="A0A1H6CGK5"/>
<evidence type="ECO:0000313" key="4">
    <source>
        <dbReference type="Proteomes" id="UP000236728"/>
    </source>
</evidence>
<dbReference type="RefSeq" id="WP_103935369.1">
    <property type="nucleotide sequence ID" value="NZ_FNVA01000011.1"/>
</dbReference>
<keyword evidence="2" id="KW-1133">Transmembrane helix</keyword>
<dbReference type="EMBL" id="FNVA01000011">
    <property type="protein sequence ID" value="SEG72149.1"/>
    <property type="molecule type" value="Genomic_DNA"/>
</dbReference>
<feature type="transmembrane region" description="Helical" evidence="2">
    <location>
        <begin position="153"/>
        <end position="175"/>
    </location>
</feature>
<sequence length="419" mass="45697">MTTAVQEEPCTAIAPPLIRQQLENLVQDRIFRASKRSVQFLRYVVERTLEGEADQIKERTIGIEVFGRNPSYDTNVDHVVRTAAIEVRKRLAIYYGQPEHRQELVMSLVPGSYVPQFSIPETEEQAAGHSHSQPPAVPREEAAPLAAASPRSWLSMALLLTAVAIVVLAATAAAWTRFHPRTAQELFWKPVLDTPGTVLLAVGDAPNGPPTLSAGSSDQSSALPMVHSASSAVVPFADTVTIARVLGTLEVHGKQVVIREERKSSFSELRESPVVLIGAFNNEWSLRLTRRLRYSLALDPDRHLAYIKDSQHPEARTWAWGTNQPTDRQGAAGTPPLQDYALISRIWNSDTGRVVVVVGGLYTYGTEAAGEFLTDPTLMQSVSKAANLGDPHRNVQIVLATTVTDGTPGPPRVLAVSSE</sequence>
<proteinExistence type="predicted"/>
<accession>A0A1H6CGK5</accession>
<gene>
    <name evidence="3" type="ORF">SAMN05421819_4539</name>
</gene>
<evidence type="ECO:0000313" key="3">
    <source>
        <dbReference type="EMBL" id="SEG72149.1"/>
    </source>
</evidence>
<dbReference type="Proteomes" id="UP000236728">
    <property type="component" value="Unassembled WGS sequence"/>
</dbReference>
<keyword evidence="2" id="KW-0812">Transmembrane</keyword>
<name>A0A1H6CGK5_9BACT</name>
<feature type="region of interest" description="Disordered" evidence="1">
    <location>
        <begin position="122"/>
        <end position="143"/>
    </location>
</feature>
<dbReference type="OrthoDB" id="115074at2"/>
<keyword evidence="2" id="KW-0472">Membrane</keyword>
<keyword evidence="4" id="KW-1185">Reference proteome</keyword>